<feature type="compositionally biased region" description="Basic and acidic residues" evidence="1">
    <location>
        <begin position="72"/>
        <end position="83"/>
    </location>
</feature>
<name>A0AAV7WP20_PLEWA</name>
<feature type="compositionally biased region" description="Polar residues" evidence="1">
    <location>
        <begin position="109"/>
        <end position="122"/>
    </location>
</feature>
<feature type="region of interest" description="Disordered" evidence="1">
    <location>
        <begin position="24"/>
        <end position="133"/>
    </location>
</feature>
<evidence type="ECO:0000313" key="3">
    <source>
        <dbReference type="Proteomes" id="UP001066276"/>
    </source>
</evidence>
<evidence type="ECO:0000313" key="2">
    <source>
        <dbReference type="EMBL" id="KAJ1214671.1"/>
    </source>
</evidence>
<reference evidence="2" key="1">
    <citation type="journal article" date="2022" name="bioRxiv">
        <title>Sequencing and chromosome-scale assembly of the giantPleurodeles waltlgenome.</title>
        <authorList>
            <person name="Brown T."/>
            <person name="Elewa A."/>
            <person name="Iarovenko S."/>
            <person name="Subramanian E."/>
            <person name="Araus A.J."/>
            <person name="Petzold A."/>
            <person name="Susuki M."/>
            <person name="Suzuki K.-i.T."/>
            <person name="Hayashi T."/>
            <person name="Toyoda A."/>
            <person name="Oliveira C."/>
            <person name="Osipova E."/>
            <person name="Leigh N.D."/>
            <person name="Simon A."/>
            <person name="Yun M.H."/>
        </authorList>
    </citation>
    <scope>NUCLEOTIDE SEQUENCE</scope>
    <source>
        <strain evidence="2">20211129_DDA</strain>
        <tissue evidence="2">Liver</tissue>
    </source>
</reference>
<accession>A0AAV7WP20</accession>
<dbReference type="AlphaFoldDB" id="A0AAV7WP20"/>
<dbReference type="Proteomes" id="UP001066276">
    <property type="component" value="Chromosome 1_1"/>
</dbReference>
<gene>
    <name evidence="2" type="ORF">NDU88_002289</name>
</gene>
<protein>
    <submittedName>
        <fullName evidence="2">Uncharacterized protein</fullName>
    </submittedName>
</protein>
<comment type="caution">
    <text evidence="2">The sequence shown here is derived from an EMBL/GenBank/DDBJ whole genome shotgun (WGS) entry which is preliminary data.</text>
</comment>
<feature type="compositionally biased region" description="Polar residues" evidence="1">
    <location>
        <begin position="24"/>
        <end position="33"/>
    </location>
</feature>
<keyword evidence="3" id="KW-1185">Reference proteome</keyword>
<organism evidence="2 3">
    <name type="scientific">Pleurodeles waltl</name>
    <name type="common">Iberian ribbed newt</name>
    <dbReference type="NCBI Taxonomy" id="8319"/>
    <lineage>
        <taxon>Eukaryota</taxon>
        <taxon>Metazoa</taxon>
        <taxon>Chordata</taxon>
        <taxon>Craniata</taxon>
        <taxon>Vertebrata</taxon>
        <taxon>Euteleostomi</taxon>
        <taxon>Amphibia</taxon>
        <taxon>Batrachia</taxon>
        <taxon>Caudata</taxon>
        <taxon>Salamandroidea</taxon>
        <taxon>Salamandridae</taxon>
        <taxon>Pleurodelinae</taxon>
        <taxon>Pleurodeles</taxon>
    </lineage>
</organism>
<evidence type="ECO:0000256" key="1">
    <source>
        <dbReference type="SAM" id="MobiDB-lite"/>
    </source>
</evidence>
<proteinExistence type="predicted"/>
<dbReference type="EMBL" id="JANPWB010000001">
    <property type="protein sequence ID" value="KAJ1214671.1"/>
    <property type="molecule type" value="Genomic_DNA"/>
</dbReference>
<sequence>MCYSVRAVGQCSRELDYLTTSNVKPGAECSSTDPFGHKNNDIGNPDGRIPEHIPARLSDGETIAETGNPDIRVPDNVKRDNGLHARRALTTRDAEEGDAEGGERKETVLEQTPTEEQMNIGQEDTAAGQDGPEELERRHVPGGTCLSQDPHLIAIVAIWGSSDIFMSLIATSTASVWANNEVFSLPFWPSSPGLPHPPSLVLGKLISDDSGIHPSAMMLSLGAFTPEEKVGRAA</sequence>